<dbReference type="EC" id="2.6.1.1" evidence="2"/>
<dbReference type="GO" id="GO:0004069">
    <property type="term" value="F:L-aspartate:2-oxoglutarate aminotransferase activity"/>
    <property type="evidence" value="ECO:0007669"/>
    <property type="project" value="UniProtKB-EC"/>
</dbReference>
<evidence type="ECO:0000259" key="1">
    <source>
        <dbReference type="Pfam" id="PF00155"/>
    </source>
</evidence>
<gene>
    <name evidence="2" type="ORF">MNBD_CHLOROFLEXI01-455</name>
</gene>
<dbReference type="CDD" id="cd00609">
    <property type="entry name" value="AAT_like"/>
    <property type="match status" value="1"/>
</dbReference>
<evidence type="ECO:0000313" key="2">
    <source>
        <dbReference type="EMBL" id="VAW33882.1"/>
    </source>
</evidence>
<dbReference type="EMBL" id="UOEU01000489">
    <property type="protein sequence ID" value="VAW33882.1"/>
    <property type="molecule type" value="Genomic_DNA"/>
</dbReference>
<organism evidence="2">
    <name type="scientific">hydrothermal vent metagenome</name>
    <dbReference type="NCBI Taxonomy" id="652676"/>
    <lineage>
        <taxon>unclassified sequences</taxon>
        <taxon>metagenomes</taxon>
        <taxon>ecological metagenomes</taxon>
    </lineage>
</organism>
<reference evidence="2" key="1">
    <citation type="submission" date="2018-06" db="EMBL/GenBank/DDBJ databases">
        <authorList>
            <person name="Zhirakovskaya E."/>
        </authorList>
    </citation>
    <scope>NUCLEOTIDE SEQUENCE</scope>
</reference>
<dbReference type="InterPro" id="IPR015424">
    <property type="entry name" value="PyrdxlP-dep_Trfase"/>
</dbReference>
<keyword evidence="2" id="KW-0032">Aminotransferase</keyword>
<feature type="domain" description="Aminotransferase class I/classII large" evidence="1">
    <location>
        <begin position="46"/>
        <end position="358"/>
    </location>
</feature>
<dbReference type="PANTHER" id="PTHR43510:SF1">
    <property type="entry name" value="AMINOTRANSFERASE FUNCTION, HYPOTHETICAL (EUROFUNG)"/>
    <property type="match status" value="1"/>
</dbReference>
<dbReference type="Gene3D" id="3.40.640.10">
    <property type="entry name" value="Type I PLP-dependent aspartate aminotransferase-like (Major domain)"/>
    <property type="match status" value="1"/>
</dbReference>
<keyword evidence="2" id="KW-0808">Transferase</keyword>
<dbReference type="Gene3D" id="3.90.1150.10">
    <property type="entry name" value="Aspartate Aminotransferase, domain 1"/>
    <property type="match status" value="1"/>
</dbReference>
<dbReference type="GO" id="GO:0030170">
    <property type="term" value="F:pyridoxal phosphate binding"/>
    <property type="evidence" value="ECO:0007669"/>
    <property type="project" value="InterPro"/>
</dbReference>
<dbReference type="InterPro" id="IPR015422">
    <property type="entry name" value="PyrdxlP-dep_Trfase_small"/>
</dbReference>
<dbReference type="InterPro" id="IPR015421">
    <property type="entry name" value="PyrdxlP-dep_Trfase_major"/>
</dbReference>
<name>A0A3B0V535_9ZZZZ</name>
<proteinExistence type="predicted"/>
<dbReference type="SUPFAM" id="SSF53383">
    <property type="entry name" value="PLP-dependent transferases"/>
    <property type="match status" value="1"/>
</dbReference>
<dbReference type="PANTHER" id="PTHR43510">
    <property type="entry name" value="AMINOTRANSFERASE FUNCTION, HYPOTHETICAL (EUROFUNG)"/>
    <property type="match status" value="1"/>
</dbReference>
<sequence length="370" mass="41262">MKITPFATEHFFAQYEFNTPYQLCNSDCETVTISELLQMADVSLAELGDLSLGYTESQGNPKLRQAIAEDYAIATAADIVILGTPVEGIYLTARALLEPDDEVIVLTPAYDALINLFEHVVGAERVKKWAFTATNNGWELDFEQLNSLITPKTKLLVLNFPHNPTGYLPTANQLDQLVNFVEQHNLWLFQDEMYHGLVHSGTPPIPSAADVCQRSVVLSGLSKTYGLPGLRTGWLVIQDESLRENVMNWKFYTSICPPAPSEFLALAAWQVREQLRQKNIAQIERNLALAEAFFARWPEMFVWKRPLAGSVALVKMNIPSVSALSAQLANEAGILIHPATTLGSDDQHMRMGFGRATFADALQKFEAYLR</sequence>
<dbReference type="InterPro" id="IPR004839">
    <property type="entry name" value="Aminotransferase_I/II_large"/>
</dbReference>
<protein>
    <submittedName>
        <fullName evidence="2">Aspartate aminotransferase</fullName>
        <ecNumber evidence="2">2.6.1.1</ecNumber>
    </submittedName>
</protein>
<accession>A0A3B0V535</accession>
<dbReference type="Pfam" id="PF00155">
    <property type="entry name" value="Aminotran_1_2"/>
    <property type="match status" value="1"/>
</dbReference>
<dbReference type="AlphaFoldDB" id="A0A3B0V535"/>